<dbReference type="AlphaFoldDB" id="A0A370PGD4"/>
<dbReference type="Proteomes" id="UP000254937">
    <property type="component" value="Unassembled WGS sequence"/>
</dbReference>
<evidence type="ECO:0000256" key="4">
    <source>
        <dbReference type="ARBA" id="ARBA00023136"/>
    </source>
</evidence>
<evidence type="ECO:0000256" key="5">
    <source>
        <dbReference type="SAM" id="Phobius"/>
    </source>
</evidence>
<gene>
    <name evidence="6" type="ORF">M752DRAFT_336994</name>
</gene>
<feature type="transmembrane region" description="Helical" evidence="5">
    <location>
        <begin position="196"/>
        <end position="214"/>
    </location>
</feature>
<evidence type="ECO:0000256" key="3">
    <source>
        <dbReference type="ARBA" id="ARBA00022989"/>
    </source>
</evidence>
<feature type="transmembrane region" description="Helical" evidence="5">
    <location>
        <begin position="74"/>
        <end position="96"/>
    </location>
</feature>
<dbReference type="PANTHER" id="PTHR31465:SF27">
    <property type="entry name" value="DOMAIN PROTEIN, PUTATIVE (AFU_ORTHOLOGUE AFUA_3G01030)-RELATED"/>
    <property type="match status" value="1"/>
</dbReference>
<keyword evidence="2 5" id="KW-0812">Transmembrane</keyword>
<feature type="transmembrane region" description="Helical" evidence="5">
    <location>
        <begin position="12"/>
        <end position="34"/>
    </location>
</feature>
<dbReference type="PANTHER" id="PTHR31465">
    <property type="entry name" value="PROTEIN RTA1-RELATED"/>
    <property type="match status" value="1"/>
</dbReference>
<keyword evidence="7" id="KW-1185">Reference proteome</keyword>
<organism evidence="6 7">
    <name type="scientific">Aspergillus phoenicis ATCC 13157</name>
    <dbReference type="NCBI Taxonomy" id="1353007"/>
    <lineage>
        <taxon>Eukaryota</taxon>
        <taxon>Fungi</taxon>
        <taxon>Dikarya</taxon>
        <taxon>Ascomycota</taxon>
        <taxon>Pezizomycotina</taxon>
        <taxon>Eurotiomycetes</taxon>
        <taxon>Eurotiomycetidae</taxon>
        <taxon>Eurotiales</taxon>
        <taxon>Aspergillaceae</taxon>
        <taxon>Aspergillus</taxon>
    </lineage>
</organism>
<evidence type="ECO:0000256" key="2">
    <source>
        <dbReference type="ARBA" id="ARBA00022692"/>
    </source>
</evidence>
<proteinExistence type="predicted"/>
<feature type="transmembrane region" description="Helical" evidence="5">
    <location>
        <begin position="234"/>
        <end position="253"/>
    </location>
</feature>
<keyword evidence="3 5" id="KW-1133">Transmembrane helix</keyword>
<dbReference type="EMBL" id="KZ851856">
    <property type="protein sequence ID" value="RDK41239.1"/>
    <property type="molecule type" value="Genomic_DNA"/>
</dbReference>
<accession>A0A370PGD4</accession>
<feature type="transmembrane region" description="Helical" evidence="5">
    <location>
        <begin position="116"/>
        <end position="134"/>
    </location>
</feature>
<evidence type="ECO:0000313" key="7">
    <source>
        <dbReference type="Proteomes" id="UP000254937"/>
    </source>
</evidence>
<reference evidence="6 7" key="1">
    <citation type="submission" date="2018-07" db="EMBL/GenBank/DDBJ databases">
        <title>Section-level genome sequencing of Aspergillus section Nigri to investigate inter- and intra-species variation.</title>
        <authorList>
            <consortium name="DOE Joint Genome Institute"/>
            <person name="Vesth T.C."/>
            <person name="Nybo J.L."/>
            <person name="Theobald S."/>
            <person name="Frisvad J.C."/>
            <person name="Larsen T.O."/>
            <person name="Nielsen K.F."/>
            <person name="Hoof J.B."/>
            <person name="Brandl J."/>
            <person name="Salamov A."/>
            <person name="Riley R."/>
            <person name="Gladden J.M."/>
            <person name="Phatale P."/>
            <person name="Nielsen M.T."/>
            <person name="Lyhne E.K."/>
            <person name="Kogle M.E."/>
            <person name="Strasser K."/>
            <person name="McDonnell E."/>
            <person name="Barry K."/>
            <person name="Clum A."/>
            <person name="Chen C."/>
            <person name="Nolan M."/>
            <person name="Sandor L."/>
            <person name="Kuo A."/>
            <person name="Lipzen A."/>
            <person name="Hainaut M."/>
            <person name="Drula E."/>
            <person name="Tsang A."/>
            <person name="Magnuson J.K."/>
            <person name="Henrissat B."/>
            <person name="Wiebenga A."/>
            <person name="Simmons B.A."/>
            <person name="Makela M.R."/>
            <person name="De vries R.P."/>
            <person name="Grigoriev I.V."/>
            <person name="Mortensen U.H."/>
            <person name="Baker S.E."/>
            <person name="Andersen M.R."/>
        </authorList>
    </citation>
    <scope>NUCLEOTIDE SEQUENCE [LARGE SCALE GENOMIC DNA]</scope>
    <source>
        <strain evidence="6 7">ATCC 13157</strain>
    </source>
</reference>
<feature type="transmembrane region" description="Helical" evidence="5">
    <location>
        <begin position="41"/>
        <end position="62"/>
    </location>
</feature>
<feature type="transmembrane region" description="Helical" evidence="5">
    <location>
        <begin position="154"/>
        <end position="175"/>
    </location>
</feature>
<evidence type="ECO:0000256" key="1">
    <source>
        <dbReference type="ARBA" id="ARBA00004141"/>
    </source>
</evidence>
<sequence length="273" mass="30211">MSSDSSNLYGYVPSGIVAIVFGAIFLVLTVLHLWRIVRTKHWFGIATLVGGIFEVIGLAARAYSHHDALAKGPYIIQVLLILLAPIIFSAAIYMFLGRLIRATGHAELSFIRINILTKLFVLGDVICFFIQASGAGKLVNADTTSAINSAQNTVLVGLGLQVVFFCIFALCAVVFHVRISRPENKMNVDPALHLNWMLYSLYFSSAMIVIRNIYRLVEYKTGTSGYLQVHEWPAYVFDIAPMACMMMASLFWYSADTKAVRVPGSYPLVSQDV</sequence>
<protein>
    <submittedName>
        <fullName evidence="6">RTA1 like protein</fullName>
    </submittedName>
</protein>
<dbReference type="GO" id="GO:0016020">
    <property type="term" value="C:membrane"/>
    <property type="evidence" value="ECO:0007669"/>
    <property type="project" value="UniProtKB-SubCell"/>
</dbReference>
<dbReference type="InterPro" id="IPR007568">
    <property type="entry name" value="RTA1"/>
</dbReference>
<comment type="subcellular location">
    <subcellularLocation>
        <location evidence="1">Membrane</location>
        <topology evidence="1">Multi-pass membrane protein</topology>
    </subcellularLocation>
</comment>
<dbReference type="Pfam" id="PF04479">
    <property type="entry name" value="RTA1"/>
    <property type="match status" value="1"/>
</dbReference>
<evidence type="ECO:0000313" key="6">
    <source>
        <dbReference type="EMBL" id="RDK41239.1"/>
    </source>
</evidence>
<name>A0A370PGD4_ASPPH</name>
<keyword evidence="4 5" id="KW-0472">Membrane</keyword>